<protein>
    <recommendedName>
        <fullName evidence="4">DUF883 domain-containing protein</fullName>
    </recommendedName>
</protein>
<proteinExistence type="predicted"/>
<name>A0A4Q7TJD8_9MICO</name>
<keyword evidence="1" id="KW-0472">Membrane</keyword>
<feature type="transmembrane region" description="Helical" evidence="1">
    <location>
        <begin position="61"/>
        <end position="82"/>
    </location>
</feature>
<organism evidence="2 3">
    <name type="scientific">Microcella alkaliphila</name>
    <dbReference type="NCBI Taxonomy" id="279828"/>
    <lineage>
        <taxon>Bacteria</taxon>
        <taxon>Bacillati</taxon>
        <taxon>Actinomycetota</taxon>
        <taxon>Actinomycetes</taxon>
        <taxon>Micrococcales</taxon>
        <taxon>Microbacteriaceae</taxon>
        <taxon>Microcella</taxon>
    </lineage>
</organism>
<keyword evidence="1" id="KW-0812">Transmembrane</keyword>
<evidence type="ECO:0008006" key="4">
    <source>
        <dbReference type="Google" id="ProtNLM"/>
    </source>
</evidence>
<dbReference type="Proteomes" id="UP000292408">
    <property type="component" value="Unassembled WGS sequence"/>
</dbReference>
<dbReference type="EMBL" id="SGXT01000015">
    <property type="protein sequence ID" value="RZT59588.1"/>
    <property type="molecule type" value="Genomic_DNA"/>
</dbReference>
<sequence length="85" mass="9080">MTEKLKKDANDLIDAGRDAVRDGENVVGDAIDDTRDEPVVVREARKVGRRVDQYREDYPTAFGVAVGAVAGALVGVLVGVVAGRR</sequence>
<keyword evidence="3" id="KW-1185">Reference proteome</keyword>
<reference evidence="2 3" key="1">
    <citation type="journal article" date="2015" name="Stand. Genomic Sci.">
        <title>Genomic Encyclopedia of Bacterial and Archaeal Type Strains, Phase III: the genomes of soil and plant-associated and newly described type strains.</title>
        <authorList>
            <person name="Whitman W.B."/>
            <person name="Woyke T."/>
            <person name="Klenk H.P."/>
            <person name="Zhou Y."/>
            <person name="Lilburn T.G."/>
            <person name="Beck B.J."/>
            <person name="De Vos P."/>
            <person name="Vandamme P."/>
            <person name="Eisen J.A."/>
            <person name="Garrity G."/>
            <person name="Hugenholtz P."/>
            <person name="Kyrpides N.C."/>
        </authorList>
    </citation>
    <scope>NUCLEOTIDE SEQUENCE [LARGE SCALE GENOMIC DNA]</scope>
    <source>
        <strain evidence="2 3">AC4r</strain>
    </source>
</reference>
<keyword evidence="1" id="KW-1133">Transmembrane helix</keyword>
<gene>
    <name evidence="2" type="ORF">EV140_1568</name>
</gene>
<dbReference type="RefSeq" id="WP_130282715.1">
    <property type="nucleotide sequence ID" value="NZ_SGXT01000015.1"/>
</dbReference>
<evidence type="ECO:0000313" key="2">
    <source>
        <dbReference type="EMBL" id="RZT59588.1"/>
    </source>
</evidence>
<evidence type="ECO:0000313" key="3">
    <source>
        <dbReference type="Proteomes" id="UP000292408"/>
    </source>
</evidence>
<accession>A0A4Q7TJD8</accession>
<dbReference type="OrthoDB" id="5121722at2"/>
<evidence type="ECO:0000256" key="1">
    <source>
        <dbReference type="SAM" id="Phobius"/>
    </source>
</evidence>
<dbReference type="AlphaFoldDB" id="A0A4Q7TJD8"/>
<comment type="caution">
    <text evidence="2">The sequence shown here is derived from an EMBL/GenBank/DDBJ whole genome shotgun (WGS) entry which is preliminary data.</text>
</comment>